<evidence type="ECO:0000256" key="5">
    <source>
        <dbReference type="RuleBase" id="RU003357"/>
    </source>
</evidence>
<dbReference type="RefSeq" id="WP_134384047.1">
    <property type="nucleotide sequence ID" value="NZ_BMWW01000005.1"/>
</dbReference>
<evidence type="ECO:0000259" key="8">
    <source>
        <dbReference type="Pfam" id="PF07715"/>
    </source>
</evidence>
<dbReference type="EMBL" id="BMWW01000005">
    <property type="protein sequence ID" value="GGY94877.1"/>
    <property type="molecule type" value="Genomic_DNA"/>
</dbReference>
<dbReference type="Pfam" id="PF07715">
    <property type="entry name" value="Plug"/>
    <property type="match status" value="1"/>
</dbReference>
<feature type="signal peptide" evidence="6">
    <location>
        <begin position="1"/>
        <end position="38"/>
    </location>
</feature>
<dbReference type="InterPro" id="IPR000531">
    <property type="entry name" value="Beta-barrel_TonB"/>
</dbReference>
<protein>
    <submittedName>
        <fullName evidence="9">TonB-dependent receptor</fullName>
    </submittedName>
</protein>
<dbReference type="PANTHER" id="PTHR40980">
    <property type="entry name" value="PLUG DOMAIN-CONTAINING PROTEIN"/>
    <property type="match status" value="1"/>
</dbReference>
<evidence type="ECO:0000313" key="9">
    <source>
        <dbReference type="EMBL" id="GGY94877.1"/>
    </source>
</evidence>
<dbReference type="Pfam" id="PF00593">
    <property type="entry name" value="TonB_dep_Rec_b-barrel"/>
    <property type="match status" value="1"/>
</dbReference>
<evidence type="ECO:0000313" key="11">
    <source>
        <dbReference type="Proteomes" id="UP000294359"/>
    </source>
</evidence>
<keyword evidence="5" id="KW-0798">TonB box</keyword>
<dbReference type="AlphaFoldDB" id="A0A4P7BCB8"/>
<reference evidence="10 11" key="2">
    <citation type="submission" date="2019-03" db="EMBL/GenBank/DDBJ databases">
        <title>Draft Genome Sequences of Six Type Strains of the Genus Massilia.</title>
        <authorList>
            <person name="Miess H."/>
            <person name="Frediansyhah A."/>
            <person name="Gross H."/>
        </authorList>
    </citation>
    <scope>NUCLEOTIDE SEQUENCE [LARGE SCALE GENOMIC DNA]</scope>
    <source>
        <strain evidence="10 11">DSM 17505</strain>
    </source>
</reference>
<evidence type="ECO:0000256" key="3">
    <source>
        <dbReference type="ARBA" id="ARBA00023136"/>
    </source>
</evidence>
<name>A0A4P7BCB8_9BURK</name>
<proteinExistence type="inferred from homology"/>
<evidence type="ECO:0000256" key="1">
    <source>
        <dbReference type="ARBA" id="ARBA00004442"/>
    </source>
</evidence>
<organism evidence="9 12">
    <name type="scientific">Pseudoduganella plicata</name>
    <dbReference type="NCBI Taxonomy" id="321984"/>
    <lineage>
        <taxon>Bacteria</taxon>
        <taxon>Pseudomonadati</taxon>
        <taxon>Pseudomonadota</taxon>
        <taxon>Betaproteobacteria</taxon>
        <taxon>Burkholderiales</taxon>
        <taxon>Oxalobacteraceae</taxon>
        <taxon>Telluria group</taxon>
        <taxon>Pseudoduganella</taxon>
    </lineage>
</organism>
<sequence>MKTIPSGRSAPKSCPSALKATVAVLAAAGVLSSASVWAQQGVAVQPGAQDSAGASPAGATGAGDAVAQTGAVVTVTGIRSAARNAQAFKQNNEQVVDSIVADDIGKFPDKNVAEILGRITGVQIIREAGEAGNVVIRGLPGAVTLLNGREMFSAVSRSLFLADIPTTMLSRLDVYKSQGVDMVEGGTAGVIDVRTNRPFDFKGYTASLMGRAENRDKSSATDPQLSGMVSNRWKTAYGEFGALLGYSYQRGRYQDEAAWVGIPLSIENGLTGPDTIGRTMTGGDRKRWAGNGVLQWRPNSDVEVFAEVINTRIEHDAQTNFFLGQLPLNKGATIATVPGTNYLQSISKDGADQWTLSSTQGRRQYSRTTQAATGATWDVNDRLRLKTELARTTSKFRNQNPIVDIVGYMPNVSGSIDNGVGSITYPGSDITTGSNFFLEKFFDQHGHDEGSSTDWRLDAIYEPANKGFFREFSGGVRIAKRRATSIHGIEGSVNHPGAYSPNQVMINSIPGFTCLSPATAGNYGIAQFPIPCAGYLLNNTSDLRQTFTGTTTPNPEDPLSYYADIEKTQAIYGKADIAFDAWSVPVDGSVGLRAVRTEQDLRGNSLINNAVVGASTKTTGTDYLPNVALRARFRDDLQARFTWGKATQRPAFVDFNPGLVLHAAGNTTLATGTSGNPSLKPIESKNMDASLEWYFAPTGSVTGTVFSHEFKNYIRRKSTPETYDGITYDVSRPYNTSDGKLEGVEIAYKQFYDWLPGWLSGFGVEANGTYTHGGLTEPDGKVNSFAGMSKWAYNLIGLYERGDWSARVAWSWRSRFVSEYAYRASQYDLVVDPMKSLDASVTYKLTKNVSLTVDGTNLTDFKYKDYHSVPQLARDIRRYDRTIGVALRWKN</sequence>
<evidence type="ECO:0000313" key="12">
    <source>
        <dbReference type="Proteomes" id="UP000619512"/>
    </source>
</evidence>
<dbReference type="InterPro" id="IPR012910">
    <property type="entry name" value="Plug_dom"/>
</dbReference>
<dbReference type="Proteomes" id="UP000294359">
    <property type="component" value="Chromosome"/>
</dbReference>
<dbReference type="InterPro" id="IPR036942">
    <property type="entry name" value="Beta-barrel_TonB_sf"/>
</dbReference>
<dbReference type="SUPFAM" id="SSF56935">
    <property type="entry name" value="Porins"/>
    <property type="match status" value="1"/>
</dbReference>
<evidence type="ECO:0000313" key="10">
    <source>
        <dbReference type="EMBL" id="QBQ35810.1"/>
    </source>
</evidence>
<comment type="similarity">
    <text evidence="2 5">Belongs to the TonB-dependent receptor family.</text>
</comment>
<feature type="chain" id="PRO_5044606668" evidence="6">
    <location>
        <begin position="39"/>
        <end position="891"/>
    </location>
</feature>
<dbReference type="Gene3D" id="2.40.170.20">
    <property type="entry name" value="TonB-dependent receptor, beta-barrel domain"/>
    <property type="match status" value="1"/>
</dbReference>
<keyword evidence="3 5" id="KW-0472">Membrane</keyword>
<keyword evidence="11" id="KW-1185">Reference proteome</keyword>
<reference evidence="9" key="3">
    <citation type="submission" date="2022-12" db="EMBL/GenBank/DDBJ databases">
        <authorList>
            <person name="Sun Q."/>
            <person name="Kim S."/>
        </authorList>
    </citation>
    <scope>NUCLEOTIDE SEQUENCE</scope>
    <source>
        <strain evidence="9">KCTC 12344</strain>
    </source>
</reference>
<keyword evidence="4" id="KW-0998">Cell outer membrane</keyword>
<dbReference type="OrthoDB" id="5476657at2"/>
<keyword evidence="6" id="KW-0732">Signal</keyword>
<evidence type="ECO:0000256" key="4">
    <source>
        <dbReference type="ARBA" id="ARBA00023237"/>
    </source>
</evidence>
<dbReference type="Proteomes" id="UP000619512">
    <property type="component" value="Unassembled WGS sequence"/>
</dbReference>
<evidence type="ECO:0000256" key="6">
    <source>
        <dbReference type="SAM" id="SignalP"/>
    </source>
</evidence>
<accession>A0A4P7BCB8</accession>
<feature type="domain" description="TonB-dependent receptor-like beta-barrel" evidence="7">
    <location>
        <begin position="425"/>
        <end position="858"/>
    </location>
</feature>
<dbReference type="InterPro" id="IPR010104">
    <property type="entry name" value="TonB_rcpt_bac"/>
</dbReference>
<evidence type="ECO:0000256" key="2">
    <source>
        <dbReference type="ARBA" id="ARBA00009810"/>
    </source>
</evidence>
<comment type="subcellular location">
    <subcellularLocation>
        <location evidence="1 5">Cell outer membrane</location>
    </subcellularLocation>
</comment>
<reference evidence="9" key="1">
    <citation type="journal article" date="2014" name="Int. J. Syst. Evol. Microbiol.">
        <title>Complete genome sequence of Corynebacterium casei LMG S-19264T (=DSM 44701T), isolated from a smear-ripened cheese.</title>
        <authorList>
            <consortium name="US DOE Joint Genome Institute (JGI-PGF)"/>
            <person name="Walter F."/>
            <person name="Albersmeier A."/>
            <person name="Kalinowski J."/>
            <person name="Ruckert C."/>
        </authorList>
    </citation>
    <scope>NUCLEOTIDE SEQUENCE</scope>
    <source>
        <strain evidence="9">KCTC 12344</strain>
    </source>
</reference>
<dbReference type="InterPro" id="IPR037066">
    <property type="entry name" value="Plug_dom_sf"/>
</dbReference>
<dbReference type="EMBL" id="CP038026">
    <property type="protein sequence ID" value="QBQ35810.1"/>
    <property type="molecule type" value="Genomic_DNA"/>
</dbReference>
<dbReference type="PANTHER" id="PTHR40980:SF4">
    <property type="entry name" value="TONB-DEPENDENT RECEPTOR-LIKE BETA-BARREL DOMAIN-CONTAINING PROTEIN"/>
    <property type="match status" value="1"/>
</dbReference>
<evidence type="ECO:0000259" key="7">
    <source>
        <dbReference type="Pfam" id="PF00593"/>
    </source>
</evidence>
<keyword evidence="9" id="KW-0675">Receptor</keyword>
<dbReference type="Gene3D" id="2.170.130.10">
    <property type="entry name" value="TonB-dependent receptor, plug domain"/>
    <property type="match status" value="1"/>
</dbReference>
<gene>
    <name evidence="9" type="primary">cirA</name>
    <name evidence="10" type="ORF">E1742_06295</name>
    <name evidence="9" type="ORF">GCM10007388_30240</name>
</gene>
<dbReference type="NCBIfam" id="TIGR01782">
    <property type="entry name" value="TonB-Xanth-Caul"/>
    <property type="match status" value="1"/>
</dbReference>
<feature type="domain" description="TonB-dependent receptor plug" evidence="8">
    <location>
        <begin position="90"/>
        <end position="190"/>
    </location>
</feature>
<dbReference type="GO" id="GO:0009279">
    <property type="term" value="C:cell outer membrane"/>
    <property type="evidence" value="ECO:0007669"/>
    <property type="project" value="UniProtKB-SubCell"/>
</dbReference>